<dbReference type="CDD" id="cd06260">
    <property type="entry name" value="DUF820-like"/>
    <property type="match status" value="1"/>
</dbReference>
<dbReference type="Pfam" id="PF05685">
    <property type="entry name" value="Uma2"/>
    <property type="match status" value="1"/>
</dbReference>
<dbReference type="OrthoDB" id="428427at2"/>
<dbReference type="STRING" id="128403.WA1_19155"/>
<sequence>MTQTLRQLITFEEFVKWKPDSGRYELHDGVIVEMVQPTGDHEEIIGFLASELTAEFRRLNLPYFIPKTALVKPPENESGYSPDVVILNRLNLINEPLWKKESTVTQGASVVLAIEVVSTNWRDDYFTKAGKYEEIGIPEYWIVDYLALGGRRFIGNPKQPTISVYSLVEGEYQVTQFRNSDAAKQPLRDRIISPTFPELNLTAEQVFQPT</sequence>
<dbReference type="EMBL" id="ANNX02000020">
    <property type="protein sequence ID" value="KYC42117.1"/>
    <property type="molecule type" value="Genomic_DNA"/>
</dbReference>
<dbReference type="Gene3D" id="3.90.1570.10">
    <property type="entry name" value="tt1808, chain A"/>
    <property type="match status" value="1"/>
</dbReference>
<comment type="caution">
    <text evidence="2">The sequence shown here is derived from an EMBL/GenBank/DDBJ whole genome shotgun (WGS) entry which is preliminary data.</text>
</comment>
<proteinExistence type="predicted"/>
<keyword evidence="3" id="KW-1185">Reference proteome</keyword>
<dbReference type="AlphaFoldDB" id="A0A139XBN6"/>
<dbReference type="InterPro" id="IPR008538">
    <property type="entry name" value="Uma2"/>
</dbReference>
<protein>
    <recommendedName>
        <fullName evidence="1">Putative restriction endonuclease domain-containing protein</fullName>
    </recommendedName>
</protein>
<organism evidence="2 3">
    <name type="scientific">Scytonema hofmannii PCC 7110</name>
    <dbReference type="NCBI Taxonomy" id="128403"/>
    <lineage>
        <taxon>Bacteria</taxon>
        <taxon>Bacillati</taxon>
        <taxon>Cyanobacteriota</taxon>
        <taxon>Cyanophyceae</taxon>
        <taxon>Nostocales</taxon>
        <taxon>Scytonemataceae</taxon>
        <taxon>Scytonema</taxon>
    </lineage>
</organism>
<dbReference type="SUPFAM" id="SSF52980">
    <property type="entry name" value="Restriction endonuclease-like"/>
    <property type="match status" value="1"/>
</dbReference>
<reference evidence="2 3" key="1">
    <citation type="journal article" date="2013" name="Genome Biol. Evol.">
        <title>Genomes of Stigonematalean cyanobacteria (subsection V) and the evolution of oxygenic photosynthesis from prokaryotes to plastids.</title>
        <authorList>
            <person name="Dagan T."/>
            <person name="Roettger M."/>
            <person name="Stucken K."/>
            <person name="Landan G."/>
            <person name="Koch R."/>
            <person name="Major P."/>
            <person name="Gould S.B."/>
            <person name="Goremykin V.V."/>
            <person name="Rippka R."/>
            <person name="Tandeau de Marsac N."/>
            <person name="Gugger M."/>
            <person name="Lockhart P.J."/>
            <person name="Allen J.F."/>
            <person name="Brune I."/>
            <person name="Maus I."/>
            <person name="Puhler A."/>
            <person name="Martin W.F."/>
        </authorList>
    </citation>
    <scope>NUCLEOTIDE SEQUENCE [LARGE SCALE GENOMIC DNA]</scope>
    <source>
        <strain evidence="2 3">PCC 7110</strain>
    </source>
</reference>
<accession>A0A139XBN6</accession>
<dbReference type="InterPro" id="IPR012296">
    <property type="entry name" value="Nuclease_put_TT1808"/>
</dbReference>
<evidence type="ECO:0000259" key="1">
    <source>
        <dbReference type="Pfam" id="PF05685"/>
    </source>
</evidence>
<dbReference type="Proteomes" id="UP000076925">
    <property type="component" value="Unassembled WGS sequence"/>
</dbReference>
<evidence type="ECO:0000313" key="2">
    <source>
        <dbReference type="EMBL" id="KYC42117.1"/>
    </source>
</evidence>
<dbReference type="PANTHER" id="PTHR34107:SF2">
    <property type="entry name" value="SLL0888 PROTEIN"/>
    <property type="match status" value="1"/>
</dbReference>
<feature type="domain" description="Putative restriction endonuclease" evidence="1">
    <location>
        <begin position="11"/>
        <end position="203"/>
    </location>
</feature>
<gene>
    <name evidence="2" type="ORF">WA1_19155</name>
</gene>
<dbReference type="RefSeq" id="WP_017741962.1">
    <property type="nucleotide sequence ID" value="NZ_KQ976354.1"/>
</dbReference>
<evidence type="ECO:0000313" key="3">
    <source>
        <dbReference type="Proteomes" id="UP000076925"/>
    </source>
</evidence>
<dbReference type="PANTHER" id="PTHR34107">
    <property type="entry name" value="SLL0198 PROTEIN-RELATED"/>
    <property type="match status" value="1"/>
</dbReference>
<name>A0A139XBN6_9CYAN</name>
<dbReference type="InterPro" id="IPR011335">
    <property type="entry name" value="Restrct_endonuc-II-like"/>
</dbReference>